<evidence type="ECO:0000256" key="6">
    <source>
        <dbReference type="RuleBase" id="RU362125"/>
    </source>
</evidence>
<evidence type="ECO:0000256" key="5">
    <source>
        <dbReference type="ARBA" id="ARBA00023002"/>
    </source>
</evidence>
<keyword evidence="4 6" id="KW-0274">FAD</keyword>
<dbReference type="SUPFAM" id="SSF56645">
    <property type="entry name" value="Acyl-CoA dehydrogenase NM domain-like"/>
    <property type="match status" value="1"/>
</dbReference>
<organism evidence="10 11">
    <name type="scientific">Cytobacillus kochii</name>
    <dbReference type="NCBI Taxonomy" id="859143"/>
    <lineage>
        <taxon>Bacteria</taxon>
        <taxon>Bacillati</taxon>
        <taxon>Bacillota</taxon>
        <taxon>Bacilli</taxon>
        <taxon>Bacillales</taxon>
        <taxon>Bacillaceae</taxon>
        <taxon>Cytobacillus</taxon>
    </lineage>
</organism>
<dbReference type="AlphaFoldDB" id="A0A248TJQ3"/>
<feature type="domain" description="Acyl-CoA oxidase/dehydrogenase middle" evidence="8">
    <location>
        <begin position="124"/>
        <end position="214"/>
    </location>
</feature>
<evidence type="ECO:0000259" key="8">
    <source>
        <dbReference type="Pfam" id="PF02770"/>
    </source>
</evidence>
<evidence type="ECO:0000256" key="2">
    <source>
        <dbReference type="ARBA" id="ARBA00009347"/>
    </source>
</evidence>
<dbReference type="InterPro" id="IPR009075">
    <property type="entry name" value="AcylCo_DH/oxidase_C"/>
</dbReference>
<feature type="domain" description="Acyl-CoA dehydrogenase/oxidase C-terminal" evidence="7">
    <location>
        <begin position="227"/>
        <end position="373"/>
    </location>
</feature>
<sequence length="377" mass="41864">MDFALNKEQELFGSYVRKYLTEQGTTNIARAFIDGDGQRFNQAFQGLVELGYPSINVSEDYAGMGLGLLDMVLPLEEMGRSVLPGLFLETNSFSVPLIEKYGTEKQKQKYLPAIADGSLQISVAWIEPKGSYKASSIQVSGVEKGDDFVLNGVKSLVADVELADTFLVPIRTTSSSHEEGISLFLVDKAMIKNVTQQQSIDETRKLSQIHFEDVIVNKEQLLGELNQGDNILEEGLLSFNASICAIMVGCMAAIVDMAAEYAKIREQFGQPIGRFQAIKHAIANMKVDLELSRSLSYYANWAYDTAAEDRQESIFAARIFIHNALQKAAAANVQIHGGIGFTEELDCHLYVKRARYYEHYLGSRESYYEKAAAALGW</sequence>
<dbReference type="InterPro" id="IPR009100">
    <property type="entry name" value="AcylCoA_DH/oxidase_NM_dom_sf"/>
</dbReference>
<feature type="domain" description="Acyl-CoA dehydrogenase/oxidase N-terminal" evidence="9">
    <location>
        <begin position="7"/>
        <end position="117"/>
    </location>
</feature>
<dbReference type="Pfam" id="PF02770">
    <property type="entry name" value="Acyl-CoA_dh_M"/>
    <property type="match status" value="1"/>
</dbReference>
<proteinExistence type="inferred from homology"/>
<dbReference type="CDD" id="cd00567">
    <property type="entry name" value="ACAD"/>
    <property type="match status" value="1"/>
</dbReference>
<evidence type="ECO:0000256" key="1">
    <source>
        <dbReference type="ARBA" id="ARBA00001974"/>
    </source>
</evidence>
<dbReference type="InterPro" id="IPR036250">
    <property type="entry name" value="AcylCo_DH-like_C"/>
</dbReference>
<dbReference type="SUPFAM" id="SSF47203">
    <property type="entry name" value="Acyl-CoA dehydrogenase C-terminal domain-like"/>
    <property type="match status" value="1"/>
</dbReference>
<dbReference type="InterPro" id="IPR013786">
    <property type="entry name" value="AcylCoA_DH/ox_N"/>
</dbReference>
<evidence type="ECO:0000313" key="10">
    <source>
        <dbReference type="EMBL" id="ASV68359.1"/>
    </source>
</evidence>
<dbReference type="GO" id="GO:0003995">
    <property type="term" value="F:acyl-CoA dehydrogenase activity"/>
    <property type="evidence" value="ECO:0007669"/>
    <property type="project" value="TreeGrafter"/>
</dbReference>
<dbReference type="GO" id="GO:0050660">
    <property type="term" value="F:flavin adenine dinucleotide binding"/>
    <property type="evidence" value="ECO:0007669"/>
    <property type="project" value="InterPro"/>
</dbReference>
<gene>
    <name evidence="10" type="ORF">CKF48_14100</name>
</gene>
<dbReference type="InterPro" id="IPR006091">
    <property type="entry name" value="Acyl-CoA_Oxase/DH_mid-dom"/>
</dbReference>
<evidence type="ECO:0000259" key="9">
    <source>
        <dbReference type="Pfam" id="PF02771"/>
    </source>
</evidence>
<keyword evidence="11" id="KW-1185">Reference proteome</keyword>
<dbReference type="OrthoDB" id="7328575at2"/>
<evidence type="ECO:0000259" key="7">
    <source>
        <dbReference type="Pfam" id="PF00441"/>
    </source>
</evidence>
<dbReference type="Proteomes" id="UP000215137">
    <property type="component" value="Chromosome"/>
</dbReference>
<dbReference type="Gene3D" id="1.10.540.10">
    <property type="entry name" value="Acyl-CoA dehydrogenase/oxidase, N-terminal domain"/>
    <property type="match status" value="1"/>
</dbReference>
<comment type="similarity">
    <text evidence="2 6">Belongs to the acyl-CoA dehydrogenase family.</text>
</comment>
<keyword evidence="3 6" id="KW-0285">Flavoprotein</keyword>
<keyword evidence="5 6" id="KW-0560">Oxidoreductase</keyword>
<dbReference type="RefSeq" id="WP_095371929.1">
    <property type="nucleotide sequence ID" value="NZ_CP022983.1"/>
</dbReference>
<dbReference type="PANTHER" id="PTHR43884:SF20">
    <property type="entry name" value="ACYL-COA DEHYDROGENASE FADE28"/>
    <property type="match status" value="1"/>
</dbReference>
<dbReference type="InterPro" id="IPR046373">
    <property type="entry name" value="Acyl-CoA_Oxase/DH_mid-dom_sf"/>
</dbReference>
<dbReference type="InterPro" id="IPR037069">
    <property type="entry name" value="AcylCoA_DH/ox_N_sf"/>
</dbReference>
<protein>
    <submittedName>
        <fullName evidence="10">Acyl-CoA dehydrogenase</fullName>
    </submittedName>
</protein>
<dbReference type="Gene3D" id="2.40.110.10">
    <property type="entry name" value="Butyryl-CoA Dehydrogenase, subunit A, domain 2"/>
    <property type="match status" value="1"/>
</dbReference>
<dbReference type="Gene3D" id="1.20.140.10">
    <property type="entry name" value="Butyryl-CoA Dehydrogenase, subunit A, domain 3"/>
    <property type="match status" value="1"/>
</dbReference>
<dbReference type="Pfam" id="PF02771">
    <property type="entry name" value="Acyl-CoA_dh_N"/>
    <property type="match status" value="1"/>
</dbReference>
<reference evidence="10 11" key="1">
    <citation type="submission" date="2017-08" db="EMBL/GenBank/DDBJ databases">
        <title>Complete Genome Sequence of Bacillus kochii Oregon-R-modENCODE STRAIN BDGP4, isolated from Drosophila melanogaster gut.</title>
        <authorList>
            <person name="Wan K.H."/>
            <person name="Yu C."/>
            <person name="Park S."/>
            <person name="Hammonds A.S."/>
            <person name="Booth B.W."/>
            <person name="Celniker S.E."/>
        </authorList>
    </citation>
    <scope>NUCLEOTIDE SEQUENCE [LARGE SCALE GENOMIC DNA]</scope>
    <source>
        <strain evidence="10 11">BDGP4</strain>
    </source>
</reference>
<evidence type="ECO:0000256" key="3">
    <source>
        <dbReference type="ARBA" id="ARBA00022630"/>
    </source>
</evidence>
<evidence type="ECO:0000256" key="4">
    <source>
        <dbReference type="ARBA" id="ARBA00022827"/>
    </source>
</evidence>
<accession>A0A248TJQ3</accession>
<dbReference type="EMBL" id="CP022983">
    <property type="protein sequence ID" value="ASV68359.1"/>
    <property type="molecule type" value="Genomic_DNA"/>
</dbReference>
<name>A0A248TJQ3_9BACI</name>
<dbReference type="KEGG" id="bko:CKF48_14100"/>
<comment type="cofactor">
    <cofactor evidence="1 6">
        <name>FAD</name>
        <dbReference type="ChEBI" id="CHEBI:57692"/>
    </cofactor>
</comment>
<dbReference type="Pfam" id="PF00441">
    <property type="entry name" value="Acyl-CoA_dh_1"/>
    <property type="match status" value="1"/>
</dbReference>
<evidence type="ECO:0000313" key="11">
    <source>
        <dbReference type="Proteomes" id="UP000215137"/>
    </source>
</evidence>
<dbReference type="PANTHER" id="PTHR43884">
    <property type="entry name" value="ACYL-COA DEHYDROGENASE"/>
    <property type="match status" value="1"/>
</dbReference>